<evidence type="ECO:0000313" key="3">
    <source>
        <dbReference type="Proteomes" id="UP000759298"/>
    </source>
</evidence>
<keyword evidence="3" id="KW-1185">Reference proteome</keyword>
<dbReference type="InterPro" id="IPR013120">
    <property type="entry name" value="FAR_NAD-bd"/>
</dbReference>
<dbReference type="Gene3D" id="3.40.50.720">
    <property type="entry name" value="NAD(P)-binding Rossmann-like Domain"/>
    <property type="match status" value="1"/>
</dbReference>
<dbReference type="Proteomes" id="UP000759298">
    <property type="component" value="Unassembled WGS sequence"/>
</dbReference>
<dbReference type="SUPFAM" id="SSF51735">
    <property type="entry name" value="NAD(P)-binding Rossmann-fold domains"/>
    <property type="match status" value="1"/>
</dbReference>
<dbReference type="Pfam" id="PF07993">
    <property type="entry name" value="NAD_binding_4"/>
    <property type="match status" value="1"/>
</dbReference>
<organism evidence="2 3">
    <name type="scientific">Alteriqipengyuania abyssalis</name>
    <dbReference type="NCBI Taxonomy" id="2860200"/>
    <lineage>
        <taxon>Bacteria</taxon>
        <taxon>Pseudomonadati</taxon>
        <taxon>Pseudomonadota</taxon>
        <taxon>Alphaproteobacteria</taxon>
        <taxon>Sphingomonadales</taxon>
        <taxon>Erythrobacteraceae</taxon>
        <taxon>Alteriqipengyuania</taxon>
    </lineage>
</organism>
<gene>
    <name evidence="2" type="ORF">KYN89_11040</name>
</gene>
<sequence>MSRILVTGAAGLIGGEVCARLVAAGHRVTALVHRNPEVRANDGSPVAIAEAVPCDIRQERLGLDAATFERLAQDHDLVIHCAATIRFDLTDAEYEATNTRGTANVIALAQAGGAGLLHVSTAYVCGTRDGVIREDDPLPESGFANGYEASKAAGERLVRASGLDWAIARPGITLGEYQSGRVRQFDALYMAFRLIAEGRIRLVPAGADATLAFVPIDHVAGGIAALAEHWDEARGGTYHLVASDPLAMADFARGIGSVDGLRSPTLVDPARFDASALPPLERRLHGRVSALYASYFQRDPRFDDSRFRALTGIESGPADEDYLRRLIDFCTEEGFLPAAGVLAR</sequence>
<dbReference type="PANTHER" id="PTHR48079">
    <property type="entry name" value="PROTEIN YEEZ"/>
    <property type="match status" value="1"/>
</dbReference>
<dbReference type="RefSeq" id="WP_222825120.1">
    <property type="nucleotide sequence ID" value="NZ_JAHWXP010000003.1"/>
</dbReference>
<protein>
    <submittedName>
        <fullName evidence="2">SDR family oxidoreductase</fullName>
    </submittedName>
</protein>
<evidence type="ECO:0000259" key="1">
    <source>
        <dbReference type="Pfam" id="PF07993"/>
    </source>
</evidence>
<dbReference type="InterPro" id="IPR036291">
    <property type="entry name" value="NAD(P)-bd_dom_sf"/>
</dbReference>
<dbReference type="PANTHER" id="PTHR48079:SF6">
    <property type="entry name" value="NAD(P)-BINDING DOMAIN-CONTAINING PROTEIN-RELATED"/>
    <property type="match status" value="1"/>
</dbReference>
<comment type="caution">
    <text evidence="2">The sequence shown here is derived from an EMBL/GenBank/DDBJ whole genome shotgun (WGS) entry which is preliminary data.</text>
</comment>
<reference evidence="2 3" key="1">
    <citation type="submission" date="2021-07" db="EMBL/GenBank/DDBJ databases">
        <title>Alteriqipengyuania abyssalis NZ-12B nov, sp.nov isolated from deep sea sponge in pacific ocean.</title>
        <authorList>
            <person name="Tareen S."/>
            <person name="Wink J."/>
        </authorList>
    </citation>
    <scope>NUCLEOTIDE SEQUENCE [LARGE SCALE GENOMIC DNA]</scope>
    <source>
        <strain evidence="2 3">NZ-12B</strain>
    </source>
</reference>
<evidence type="ECO:0000313" key="2">
    <source>
        <dbReference type="EMBL" id="MBY8337587.1"/>
    </source>
</evidence>
<dbReference type="CDD" id="cd05263">
    <property type="entry name" value="MupV_like_SDR_e"/>
    <property type="match status" value="1"/>
</dbReference>
<dbReference type="EMBL" id="JAHWXP010000003">
    <property type="protein sequence ID" value="MBY8337587.1"/>
    <property type="molecule type" value="Genomic_DNA"/>
</dbReference>
<feature type="domain" description="Thioester reductase (TE)" evidence="1">
    <location>
        <begin position="7"/>
        <end position="220"/>
    </location>
</feature>
<accession>A0ABS7PFV3</accession>
<proteinExistence type="predicted"/>
<name>A0ABS7PFV3_9SPHN</name>
<dbReference type="InterPro" id="IPR051783">
    <property type="entry name" value="NAD(P)-dependent_oxidoreduct"/>
</dbReference>